<dbReference type="PANTHER" id="PTHR22807:SF53">
    <property type="entry name" value="RIBOSOMAL RNA SMALL SUBUNIT METHYLTRANSFERASE B-RELATED"/>
    <property type="match status" value="1"/>
</dbReference>
<evidence type="ECO:0000313" key="8">
    <source>
        <dbReference type="Proteomes" id="UP001500394"/>
    </source>
</evidence>
<dbReference type="InterPro" id="IPR023267">
    <property type="entry name" value="RCMT"/>
</dbReference>
<dbReference type="EMBL" id="BAABGR010000008">
    <property type="protein sequence ID" value="GAA4513532.1"/>
    <property type="molecule type" value="Genomic_DNA"/>
</dbReference>
<dbReference type="SUPFAM" id="SSF53335">
    <property type="entry name" value="S-adenosyl-L-methionine-dependent methyltransferases"/>
    <property type="match status" value="1"/>
</dbReference>
<comment type="caution">
    <text evidence="7">The sequence shown here is derived from an EMBL/GenBank/DDBJ whole genome shotgun (WGS) entry which is preliminary data.</text>
</comment>
<feature type="binding site" evidence="5">
    <location>
        <position position="292"/>
    </location>
    <ligand>
        <name>S-adenosyl-L-methionine</name>
        <dbReference type="ChEBI" id="CHEBI:59789"/>
    </ligand>
</feature>
<comment type="similarity">
    <text evidence="5">Belongs to the class I-like SAM-binding methyltransferase superfamily. RsmB/NOP family.</text>
</comment>
<keyword evidence="8" id="KW-1185">Reference proteome</keyword>
<keyword evidence="3 5" id="KW-0949">S-adenosyl-L-methionine</keyword>
<keyword evidence="2 5" id="KW-0808">Transferase</keyword>
<dbReference type="PROSITE" id="PS51686">
    <property type="entry name" value="SAM_MT_RSMB_NOP"/>
    <property type="match status" value="1"/>
</dbReference>
<accession>A0ABP8QYU8</accession>
<dbReference type="Gene3D" id="3.40.50.150">
    <property type="entry name" value="Vaccinia Virus protein VP39"/>
    <property type="match status" value="1"/>
</dbReference>
<dbReference type="RefSeq" id="WP_345065376.1">
    <property type="nucleotide sequence ID" value="NZ_BAABGR010000008.1"/>
</dbReference>
<dbReference type="GO" id="GO:0032259">
    <property type="term" value="P:methylation"/>
    <property type="evidence" value="ECO:0007669"/>
    <property type="project" value="UniProtKB-KW"/>
</dbReference>
<comment type="caution">
    <text evidence="5">Lacks conserved residue(s) required for the propagation of feature annotation.</text>
</comment>
<feature type="binding site" evidence="5">
    <location>
        <position position="272"/>
    </location>
    <ligand>
        <name>S-adenosyl-L-methionine</name>
        <dbReference type="ChEBI" id="CHEBI:59789"/>
    </ligand>
</feature>
<feature type="binding site" evidence="5">
    <location>
        <position position="244"/>
    </location>
    <ligand>
        <name>S-adenosyl-L-methionine</name>
        <dbReference type="ChEBI" id="CHEBI:59789"/>
    </ligand>
</feature>
<sequence>MQVNERRVAQHFRNFSRALEGYSFNEPLSRYLTKFFKSNRQMGSSDRKMTSRFMYNYFRLGKTLSGYGVPERLAFAEFLCEQESSFLQVHHTALHENIMMPLDEKVEYLTTRYGFVLKEVFPFPEQLSEGVDRQHFLLSHFVQPDLFIRVKRSQLEVVRQFFDREGIPYEFVGGQALRLPNGFRLQDYPQLKGMFEVQDLSSQHTIHYMDAQRGEMWWDACAASGGKALMFLDKYPDVELMVSDIRLSILRNLNERFEVARVPAPRKQKILDLSSDISSLMRGESFDGIILDVPCSGSGTWGRTPEMIQQFSKDKMLHFKTLQRSIVDNVVSYLKVGKPLVYMTCSAYREENEDMIKHLVDKHSFRLEKMEIIKGYTQRADTMFAARLVRER</sequence>
<gene>
    <name evidence="7" type="ORF">GCM10023173_09160</name>
</gene>
<protein>
    <submittedName>
        <fullName evidence="7">RsmB/NOP family class I SAM-dependent RNA methyltransferase</fullName>
    </submittedName>
</protein>
<dbReference type="GO" id="GO:0008168">
    <property type="term" value="F:methyltransferase activity"/>
    <property type="evidence" value="ECO:0007669"/>
    <property type="project" value="UniProtKB-KW"/>
</dbReference>
<dbReference type="PANTHER" id="PTHR22807">
    <property type="entry name" value="NOP2 YEAST -RELATED NOL1/NOP2/FMU SUN DOMAIN-CONTAINING"/>
    <property type="match status" value="1"/>
</dbReference>
<evidence type="ECO:0000256" key="1">
    <source>
        <dbReference type="ARBA" id="ARBA00022603"/>
    </source>
</evidence>
<evidence type="ECO:0000256" key="5">
    <source>
        <dbReference type="PROSITE-ProRule" id="PRU01023"/>
    </source>
</evidence>
<name>A0ABP8QYU8_9SPHI</name>
<dbReference type="InterPro" id="IPR001678">
    <property type="entry name" value="MeTrfase_RsmB-F_NOP2_dom"/>
</dbReference>
<reference evidence="8" key="1">
    <citation type="journal article" date="2019" name="Int. J. Syst. Evol. Microbiol.">
        <title>The Global Catalogue of Microorganisms (GCM) 10K type strain sequencing project: providing services to taxonomists for standard genome sequencing and annotation.</title>
        <authorList>
            <consortium name="The Broad Institute Genomics Platform"/>
            <consortium name="The Broad Institute Genome Sequencing Center for Infectious Disease"/>
            <person name="Wu L."/>
            <person name="Ma J."/>
        </authorList>
    </citation>
    <scope>NUCLEOTIDE SEQUENCE [LARGE SCALE GENOMIC DNA]</scope>
    <source>
        <strain evidence="8">JCM 17858</strain>
    </source>
</reference>
<evidence type="ECO:0000256" key="2">
    <source>
        <dbReference type="ARBA" id="ARBA00022679"/>
    </source>
</evidence>
<feature type="domain" description="SAM-dependent MTase RsmB/NOP-type" evidence="6">
    <location>
        <begin position="117"/>
        <end position="392"/>
    </location>
</feature>
<evidence type="ECO:0000259" key="6">
    <source>
        <dbReference type="PROSITE" id="PS51686"/>
    </source>
</evidence>
<dbReference type="InterPro" id="IPR049560">
    <property type="entry name" value="MeTrfase_RsmB-F_NOP2_cat"/>
</dbReference>
<organism evidence="7 8">
    <name type="scientific">Sphingobacterium thermophilum</name>
    <dbReference type="NCBI Taxonomy" id="768534"/>
    <lineage>
        <taxon>Bacteria</taxon>
        <taxon>Pseudomonadati</taxon>
        <taxon>Bacteroidota</taxon>
        <taxon>Sphingobacteriia</taxon>
        <taxon>Sphingobacteriales</taxon>
        <taxon>Sphingobacteriaceae</taxon>
        <taxon>Sphingobacterium</taxon>
    </lineage>
</organism>
<dbReference type="InterPro" id="IPR029063">
    <property type="entry name" value="SAM-dependent_MTases_sf"/>
</dbReference>
<evidence type="ECO:0000256" key="4">
    <source>
        <dbReference type="ARBA" id="ARBA00022884"/>
    </source>
</evidence>
<feature type="active site" description="Nucleophile" evidence="5">
    <location>
        <position position="345"/>
    </location>
</feature>
<evidence type="ECO:0000313" key="7">
    <source>
        <dbReference type="EMBL" id="GAA4513532.1"/>
    </source>
</evidence>
<dbReference type="Pfam" id="PF01189">
    <property type="entry name" value="Methyltr_RsmB-F"/>
    <property type="match status" value="1"/>
</dbReference>
<dbReference type="Proteomes" id="UP001500394">
    <property type="component" value="Unassembled WGS sequence"/>
</dbReference>
<evidence type="ECO:0000256" key="3">
    <source>
        <dbReference type="ARBA" id="ARBA00022691"/>
    </source>
</evidence>
<keyword evidence="4 5" id="KW-0694">RNA-binding</keyword>
<keyword evidence="1 5" id="KW-0489">Methyltransferase</keyword>
<dbReference type="PRINTS" id="PR02008">
    <property type="entry name" value="RCMTFAMILY"/>
</dbReference>
<proteinExistence type="inferred from homology"/>